<name>A0A1H8UP06_9ACTN</name>
<gene>
    <name evidence="1" type="ORF">SAMN05216267_10804</name>
</gene>
<evidence type="ECO:0000313" key="2">
    <source>
        <dbReference type="Proteomes" id="UP000181951"/>
    </source>
</evidence>
<organism evidence="1 2">
    <name type="scientific">Actinacidiphila rubida</name>
    <dbReference type="NCBI Taxonomy" id="310780"/>
    <lineage>
        <taxon>Bacteria</taxon>
        <taxon>Bacillati</taxon>
        <taxon>Actinomycetota</taxon>
        <taxon>Actinomycetes</taxon>
        <taxon>Kitasatosporales</taxon>
        <taxon>Streptomycetaceae</taxon>
        <taxon>Actinacidiphila</taxon>
    </lineage>
</organism>
<reference evidence="1 2" key="1">
    <citation type="submission" date="2016-10" db="EMBL/GenBank/DDBJ databases">
        <authorList>
            <person name="de Groot N.N."/>
        </authorList>
    </citation>
    <scope>NUCLEOTIDE SEQUENCE [LARGE SCALE GENOMIC DNA]</scope>
    <source>
        <strain evidence="1 2">CGMCC 4.2026</strain>
    </source>
</reference>
<accession>A0A1H8UP06</accession>
<dbReference type="Proteomes" id="UP000181951">
    <property type="component" value="Unassembled WGS sequence"/>
</dbReference>
<keyword evidence="2" id="KW-1185">Reference proteome</keyword>
<proteinExistence type="predicted"/>
<protein>
    <submittedName>
        <fullName evidence="1">Uncharacterized protein</fullName>
    </submittedName>
</protein>
<dbReference type="AlphaFoldDB" id="A0A1H8UP06"/>
<sequence>MTARPGPAPRVRSTGAPELSNKCLRAIGRATFLGTATAVAAATWLRT</sequence>
<evidence type="ECO:0000313" key="1">
    <source>
        <dbReference type="EMBL" id="SEP04950.1"/>
    </source>
</evidence>
<dbReference type="EMBL" id="FODD01000080">
    <property type="protein sequence ID" value="SEP04950.1"/>
    <property type="molecule type" value="Genomic_DNA"/>
</dbReference>